<keyword evidence="3" id="KW-1185">Reference proteome</keyword>
<evidence type="ECO:0000313" key="2">
    <source>
        <dbReference type="EMBL" id="GJT68202.1"/>
    </source>
</evidence>
<dbReference type="Proteomes" id="UP001151760">
    <property type="component" value="Unassembled WGS sequence"/>
</dbReference>
<accession>A0ABQ5FZR9</accession>
<comment type="caution">
    <text evidence="2">The sequence shown here is derived from an EMBL/GenBank/DDBJ whole genome shotgun (WGS) entry which is preliminary data.</text>
</comment>
<proteinExistence type="predicted"/>
<dbReference type="EMBL" id="BQNB010017876">
    <property type="protein sequence ID" value="GJT68202.1"/>
    <property type="molecule type" value="Genomic_DNA"/>
</dbReference>
<reference evidence="2" key="1">
    <citation type="journal article" date="2022" name="Int. J. Mol. Sci.">
        <title>Draft Genome of Tanacetum Coccineum: Genomic Comparison of Closely Related Tanacetum-Family Plants.</title>
        <authorList>
            <person name="Yamashiro T."/>
            <person name="Shiraishi A."/>
            <person name="Nakayama K."/>
            <person name="Satake H."/>
        </authorList>
    </citation>
    <scope>NUCLEOTIDE SEQUENCE</scope>
</reference>
<gene>
    <name evidence="2" type="ORF">Tco_1019682</name>
</gene>
<evidence type="ECO:0000256" key="1">
    <source>
        <dbReference type="SAM" id="MobiDB-lite"/>
    </source>
</evidence>
<organism evidence="2 3">
    <name type="scientific">Tanacetum coccineum</name>
    <dbReference type="NCBI Taxonomy" id="301880"/>
    <lineage>
        <taxon>Eukaryota</taxon>
        <taxon>Viridiplantae</taxon>
        <taxon>Streptophyta</taxon>
        <taxon>Embryophyta</taxon>
        <taxon>Tracheophyta</taxon>
        <taxon>Spermatophyta</taxon>
        <taxon>Magnoliopsida</taxon>
        <taxon>eudicotyledons</taxon>
        <taxon>Gunneridae</taxon>
        <taxon>Pentapetalae</taxon>
        <taxon>asterids</taxon>
        <taxon>campanulids</taxon>
        <taxon>Asterales</taxon>
        <taxon>Asteraceae</taxon>
        <taxon>Asteroideae</taxon>
        <taxon>Anthemideae</taxon>
        <taxon>Anthemidinae</taxon>
        <taxon>Tanacetum</taxon>
    </lineage>
</organism>
<feature type="compositionally biased region" description="Low complexity" evidence="1">
    <location>
        <begin position="179"/>
        <end position="188"/>
    </location>
</feature>
<protein>
    <submittedName>
        <fullName evidence="2">Uncharacterized protein</fullName>
    </submittedName>
</protein>
<reference evidence="2" key="2">
    <citation type="submission" date="2022-01" db="EMBL/GenBank/DDBJ databases">
        <authorList>
            <person name="Yamashiro T."/>
            <person name="Shiraishi A."/>
            <person name="Satake H."/>
            <person name="Nakayama K."/>
        </authorList>
    </citation>
    <scope>NUCLEOTIDE SEQUENCE</scope>
</reference>
<sequence length="300" mass="33292">MTPWQGNRHTTTLILTGKNNDKYQGFQDQWTWAPLKFNGQDERLEALTHEAQLPYIGISYAGDFLGTTPSYTTIRDPSLRLCHRLIACSIAGRSQAPEKVIVTDLFYLRGMDVEILRGLTIIAPELPVIDMAELVKLQICRKIDDTWAWVALGPERQPDATAGTPEVAQDALVIDEGGQADPTPEQAPQQPPPPPAVARTMPQRMARPEEDVQGLRRDIGSLRGLVERSMADQGRFSTWMISCMAQLMEASGQTIKPGSKFSTIVHEYVAESSKDLGSKEISTNIGREFTNLEDLEVLES</sequence>
<feature type="region of interest" description="Disordered" evidence="1">
    <location>
        <begin position="177"/>
        <end position="214"/>
    </location>
</feature>
<name>A0ABQ5FZR9_9ASTR</name>
<evidence type="ECO:0000313" key="3">
    <source>
        <dbReference type="Proteomes" id="UP001151760"/>
    </source>
</evidence>